<feature type="domain" description="Teneurin NHL" evidence="3">
    <location>
        <begin position="88"/>
        <end position="138"/>
    </location>
</feature>
<dbReference type="InterPro" id="IPR011042">
    <property type="entry name" value="6-blade_b-propeller_TolB-like"/>
</dbReference>
<evidence type="ECO:0000313" key="5">
    <source>
        <dbReference type="Proteomes" id="UP000671828"/>
    </source>
</evidence>
<feature type="non-terminal residue" evidence="4">
    <location>
        <position position="162"/>
    </location>
</feature>
<dbReference type="InterPro" id="IPR001258">
    <property type="entry name" value="NHL_repeat"/>
</dbReference>
<dbReference type="Pfam" id="PF01436">
    <property type="entry name" value="NHL"/>
    <property type="match status" value="1"/>
</dbReference>
<feature type="repeat" description="NHL" evidence="2">
    <location>
        <begin position="42"/>
        <end position="73"/>
    </location>
</feature>
<dbReference type="SUPFAM" id="SSF101898">
    <property type="entry name" value="NHL repeat"/>
    <property type="match status" value="1"/>
</dbReference>
<dbReference type="Proteomes" id="UP000671828">
    <property type="component" value="Chromosome"/>
</dbReference>
<evidence type="ECO:0000259" key="3">
    <source>
        <dbReference type="Pfam" id="PF25021"/>
    </source>
</evidence>
<dbReference type="PANTHER" id="PTHR46388:SF2">
    <property type="entry name" value="NHL REPEAT-CONTAINING PROTEIN 2"/>
    <property type="match status" value="1"/>
</dbReference>
<evidence type="ECO:0000256" key="2">
    <source>
        <dbReference type="PROSITE-ProRule" id="PRU00504"/>
    </source>
</evidence>
<dbReference type="InterPro" id="IPR056822">
    <property type="entry name" value="TEN_NHL"/>
</dbReference>
<dbReference type="PROSITE" id="PS51125">
    <property type="entry name" value="NHL"/>
    <property type="match status" value="2"/>
</dbReference>
<feature type="repeat" description="NHL" evidence="2">
    <location>
        <begin position="100"/>
        <end position="129"/>
    </location>
</feature>
<organism evidence="4 5">
    <name type="scientific">Saccharothrix algeriensis</name>
    <dbReference type="NCBI Taxonomy" id="173560"/>
    <lineage>
        <taxon>Bacteria</taxon>
        <taxon>Bacillati</taxon>
        <taxon>Actinomycetota</taxon>
        <taxon>Actinomycetes</taxon>
        <taxon>Pseudonocardiales</taxon>
        <taxon>Pseudonocardiaceae</taxon>
        <taxon>Saccharothrix</taxon>
    </lineage>
</organism>
<proteinExistence type="predicted"/>
<dbReference type="Gene3D" id="2.120.10.30">
    <property type="entry name" value="TolB, C-terminal domain"/>
    <property type="match status" value="1"/>
</dbReference>
<dbReference type="PANTHER" id="PTHR46388">
    <property type="entry name" value="NHL REPEAT-CONTAINING PROTEIN 2"/>
    <property type="match status" value="1"/>
</dbReference>
<evidence type="ECO:0000256" key="1">
    <source>
        <dbReference type="ARBA" id="ARBA00022737"/>
    </source>
</evidence>
<keyword evidence="1" id="KW-0677">Repeat</keyword>
<protein>
    <recommendedName>
        <fullName evidence="3">Teneurin NHL domain-containing protein</fullName>
    </recommendedName>
</protein>
<name>A0A8T8HWU2_9PSEU</name>
<sequence length="162" mass="16020">MMMSTAQAAAADPHTSTLPITTVAGNGAAGFGGDSGPATSAHVNYPLSVVVDGAGDLYIADHNNHRIRKVARDGTITTAAGNGTAGFSGDGGPATSARVSYPVGLAVDGAGSLYIADYNNHRIRKVAKDGTITTVAGNGTAGFGGDGGPATSARLDIPVHAW</sequence>
<evidence type="ECO:0000313" key="4">
    <source>
        <dbReference type="EMBL" id="QTR02972.1"/>
    </source>
</evidence>
<accession>A0A8T8HWU2</accession>
<dbReference type="AlphaFoldDB" id="A0A8T8HWU2"/>
<reference evidence="4" key="1">
    <citation type="submission" date="2021-04" db="EMBL/GenBank/DDBJ databases">
        <title>Saccharothrix algeriensis WGS.</title>
        <authorList>
            <person name="Stuskova K."/>
            <person name="Hakalova E."/>
            <person name="Tebbal A.B."/>
            <person name="Eichmeier A."/>
        </authorList>
    </citation>
    <scope>NUCLEOTIDE SEQUENCE</scope>
    <source>
        <strain evidence="4">NRRL B-24137</strain>
    </source>
</reference>
<dbReference type="EMBL" id="CP072788">
    <property type="protein sequence ID" value="QTR02972.1"/>
    <property type="molecule type" value="Genomic_DNA"/>
</dbReference>
<gene>
    <name evidence="4" type="ORF">J7S33_28905</name>
</gene>
<dbReference type="Pfam" id="PF25021">
    <property type="entry name" value="TEN_NHL"/>
    <property type="match status" value="1"/>
</dbReference>